<dbReference type="InterPro" id="IPR016181">
    <property type="entry name" value="Acyl_CoA_acyltransferase"/>
</dbReference>
<dbReference type="SUPFAM" id="SSF55729">
    <property type="entry name" value="Acyl-CoA N-acyltransferases (Nat)"/>
    <property type="match status" value="1"/>
</dbReference>
<organism evidence="1">
    <name type="scientific">bioreactor metagenome</name>
    <dbReference type="NCBI Taxonomy" id="1076179"/>
    <lineage>
        <taxon>unclassified sequences</taxon>
        <taxon>metagenomes</taxon>
        <taxon>ecological metagenomes</taxon>
    </lineage>
</organism>
<dbReference type="Gene3D" id="3.40.630.30">
    <property type="match status" value="1"/>
</dbReference>
<dbReference type="AlphaFoldDB" id="A0A645END0"/>
<reference evidence="1" key="1">
    <citation type="submission" date="2019-08" db="EMBL/GenBank/DDBJ databases">
        <authorList>
            <person name="Kucharzyk K."/>
            <person name="Murdoch R.W."/>
            <person name="Higgins S."/>
            <person name="Loffler F."/>
        </authorList>
    </citation>
    <scope>NUCLEOTIDE SEQUENCE</scope>
</reference>
<protein>
    <recommendedName>
        <fullName evidence="2">N-acetyltransferase domain-containing protein</fullName>
    </recommendedName>
</protein>
<name>A0A645END0_9ZZZZ</name>
<accession>A0A645END0</accession>
<comment type="caution">
    <text evidence="1">The sequence shown here is derived from an EMBL/GenBank/DDBJ whole genome shotgun (WGS) entry which is preliminary data.</text>
</comment>
<gene>
    <name evidence="1" type="ORF">SDC9_150741</name>
</gene>
<sequence length="39" mass="4256">MVLLSYEPDNLVAKALYKSIGFVETGDIEDGELVAKLTL</sequence>
<proteinExistence type="predicted"/>
<evidence type="ECO:0008006" key="2">
    <source>
        <dbReference type="Google" id="ProtNLM"/>
    </source>
</evidence>
<dbReference type="EMBL" id="VSSQ01049434">
    <property type="protein sequence ID" value="MPN03511.1"/>
    <property type="molecule type" value="Genomic_DNA"/>
</dbReference>
<evidence type="ECO:0000313" key="1">
    <source>
        <dbReference type="EMBL" id="MPN03511.1"/>
    </source>
</evidence>